<evidence type="ECO:0000313" key="3">
    <source>
        <dbReference type="EMBL" id="KAJ8609683.1"/>
    </source>
</evidence>
<sequence>MRSKEAPPMVPRFSAAPARKTLVRSASMGPLSFVGGAASPPSDAVASAKRQRALLRSFRLEPATKPCLAGSGAPIIFAVALDAILEDATTSLTWFRGEPERDVVAVAGGTASDAELSKTPIIDTRTGKFWAKPWYATSADDVGARLYARCTPASAGVPKWASIGPFAPTKDLYKSVEAALRARELVVDVSFDLASYELSSGGLVEDDASRRRKRARVEVTLNHKGAQIKSLNADSPRGLELIAWDRDVDISILRRGSGDASDDGSFEVDFVVRPSTMAPRLLRWWGAAGGDLWRVVVVDSIFESHAVHRYAATLLKDVSDGHAADQGAATCGQPPPAAVALRFCFESGPVRDVFALVARALTHAACAPFVRCVRAELVNLCKDDPDALNEIDSSLRDHASRELELLARIRLEQSTKRGESLPPSSTFDDFVPDDPLLHLPWEVDLHAERPATRRTCVTMCASLAAQVHASAVDNKFDDDDDDDDDDEEDEEDETDNNNNKARRRSSLTPSTLIASPVTPAIAPRHSDDPVVERAPLAALRSELKARQRADDAAAAELAAAKATAALATAEAATRVQDRADAREAATACAAALAAAQTAWELSRLSTQVRRDESTRKSLKAELATRLHEQEGLVRINRELRERVMLAEEEAEAFKNALEHHILTPKETILSTPLPPRIASEPRLTRAQRVRQSISSMTAFGGSKRSSASMPPSTMQSVQKLHVLRHVQQLSTKGYLRHSDAQVKWLSSCSWYSTTSEDRRPLCNANQLVAL</sequence>
<feature type="region of interest" description="Disordered" evidence="2">
    <location>
        <begin position="472"/>
        <end position="529"/>
    </location>
</feature>
<name>A0AAD7UJV3_9STRA</name>
<feature type="compositionally biased region" description="Acidic residues" evidence="2">
    <location>
        <begin position="476"/>
        <end position="495"/>
    </location>
</feature>
<gene>
    <name evidence="3" type="ORF">CTAYLR_009382</name>
</gene>
<organism evidence="3 4">
    <name type="scientific">Chrysophaeum taylorii</name>
    <dbReference type="NCBI Taxonomy" id="2483200"/>
    <lineage>
        <taxon>Eukaryota</taxon>
        <taxon>Sar</taxon>
        <taxon>Stramenopiles</taxon>
        <taxon>Ochrophyta</taxon>
        <taxon>Pelagophyceae</taxon>
        <taxon>Pelagomonadales</taxon>
        <taxon>Pelagomonadaceae</taxon>
        <taxon>Chrysophaeum</taxon>
    </lineage>
</organism>
<evidence type="ECO:0000256" key="1">
    <source>
        <dbReference type="SAM" id="Coils"/>
    </source>
</evidence>
<proteinExistence type="predicted"/>
<keyword evidence="4" id="KW-1185">Reference proteome</keyword>
<comment type="caution">
    <text evidence="3">The sequence shown here is derived from an EMBL/GenBank/DDBJ whole genome shotgun (WGS) entry which is preliminary data.</text>
</comment>
<dbReference type="EMBL" id="JAQMWT010000135">
    <property type="protein sequence ID" value="KAJ8609683.1"/>
    <property type="molecule type" value="Genomic_DNA"/>
</dbReference>
<dbReference type="AlphaFoldDB" id="A0AAD7UJV3"/>
<feature type="coiled-coil region" evidence="1">
    <location>
        <begin position="601"/>
        <end position="656"/>
    </location>
</feature>
<dbReference type="Proteomes" id="UP001230188">
    <property type="component" value="Unassembled WGS sequence"/>
</dbReference>
<keyword evidence="1" id="KW-0175">Coiled coil</keyword>
<reference evidence="3" key="1">
    <citation type="submission" date="2023-01" db="EMBL/GenBank/DDBJ databases">
        <title>Metagenome sequencing of chrysophaentin producing Chrysophaeum taylorii.</title>
        <authorList>
            <person name="Davison J."/>
            <person name="Bewley C."/>
        </authorList>
    </citation>
    <scope>NUCLEOTIDE SEQUENCE</scope>
    <source>
        <strain evidence="3">NIES-1699</strain>
    </source>
</reference>
<protein>
    <submittedName>
        <fullName evidence="3">Uncharacterized protein</fullName>
    </submittedName>
</protein>
<accession>A0AAD7UJV3</accession>
<evidence type="ECO:0000313" key="4">
    <source>
        <dbReference type="Proteomes" id="UP001230188"/>
    </source>
</evidence>
<evidence type="ECO:0000256" key="2">
    <source>
        <dbReference type="SAM" id="MobiDB-lite"/>
    </source>
</evidence>